<feature type="binding site" evidence="3">
    <location>
        <position position="196"/>
    </location>
    <ligand>
        <name>Mn(2+)</name>
        <dbReference type="ChEBI" id="CHEBI:29035"/>
        <label>1</label>
    </ligand>
</feature>
<dbReference type="PANTHER" id="PTHR35848">
    <property type="entry name" value="OXALATE-BINDING PROTEIN"/>
    <property type="match status" value="1"/>
</dbReference>
<feature type="active site" description="Proton donor" evidence="2">
    <location>
        <position position="436"/>
    </location>
</feature>
<dbReference type="PANTHER" id="PTHR35848:SF9">
    <property type="entry name" value="SLL1358 PROTEIN"/>
    <property type="match status" value="1"/>
</dbReference>
<dbReference type="InterPro" id="IPR014710">
    <property type="entry name" value="RmlC-like_jellyroll"/>
</dbReference>
<evidence type="ECO:0000256" key="3">
    <source>
        <dbReference type="PIRSR" id="PIRSR617774-2"/>
    </source>
</evidence>
<feature type="binding site" evidence="3">
    <location>
        <position position="198"/>
    </location>
    <ligand>
        <name>Mn(2+)</name>
        <dbReference type="ChEBI" id="CHEBI:29035"/>
        <label>1</label>
    </ligand>
</feature>
<feature type="binding site" evidence="3">
    <location>
        <position position="202"/>
    </location>
    <ligand>
        <name>Mn(2+)</name>
        <dbReference type="ChEBI" id="CHEBI:29035"/>
        <label>1</label>
    </ligand>
</feature>
<dbReference type="InterPro" id="IPR006045">
    <property type="entry name" value="Cupin_1"/>
</dbReference>
<dbReference type="InterPro" id="IPR011051">
    <property type="entry name" value="RmlC_Cupin_sf"/>
</dbReference>
<dbReference type="NCBIfam" id="TIGR03404">
    <property type="entry name" value="bicupin_oxalic"/>
    <property type="match status" value="1"/>
</dbReference>
<evidence type="ECO:0000256" key="2">
    <source>
        <dbReference type="PIRSR" id="PIRSR617774-1"/>
    </source>
</evidence>
<dbReference type="Gene3D" id="2.60.120.10">
    <property type="entry name" value="Jelly Rolls"/>
    <property type="match status" value="2"/>
</dbReference>
<comment type="caution">
    <text evidence="6">The sequence shown here is derived from an EMBL/GenBank/DDBJ whole genome shotgun (WGS) entry which is preliminary data.</text>
</comment>
<proteinExistence type="predicted"/>
<evidence type="ECO:0000313" key="6">
    <source>
        <dbReference type="EMBL" id="KAJ7032068.1"/>
    </source>
</evidence>
<evidence type="ECO:0000256" key="1">
    <source>
        <dbReference type="ARBA" id="ARBA00022723"/>
    </source>
</evidence>
<dbReference type="CDD" id="cd20305">
    <property type="entry name" value="cupin_OxDC_C"/>
    <property type="match status" value="1"/>
</dbReference>
<dbReference type="Pfam" id="PF00190">
    <property type="entry name" value="Cupin_1"/>
    <property type="match status" value="2"/>
</dbReference>
<dbReference type="GO" id="GO:0046872">
    <property type="term" value="F:metal ion binding"/>
    <property type="evidence" value="ECO:0007669"/>
    <property type="project" value="UniProtKB-KW"/>
</dbReference>
<evidence type="ECO:0000313" key="7">
    <source>
        <dbReference type="Proteomes" id="UP001218188"/>
    </source>
</evidence>
<keyword evidence="1 3" id="KW-0479">Metal-binding</keyword>
<name>A0AAD6SQH5_9AGAR</name>
<feature type="domain" description="Cupin type-1" evidence="5">
    <location>
        <begin position="153"/>
        <end position="296"/>
    </location>
</feature>
<dbReference type="InterPro" id="IPR017774">
    <property type="entry name" value="Bicupin_oxalate_deCO2ase/Oxase"/>
</dbReference>
<dbReference type="SUPFAM" id="SSF51182">
    <property type="entry name" value="RmlC-like cupins"/>
    <property type="match status" value="1"/>
</dbReference>
<reference evidence="6" key="1">
    <citation type="submission" date="2023-03" db="EMBL/GenBank/DDBJ databases">
        <title>Massive genome expansion in bonnet fungi (Mycena s.s.) driven by repeated elements and novel gene families across ecological guilds.</title>
        <authorList>
            <consortium name="Lawrence Berkeley National Laboratory"/>
            <person name="Harder C.B."/>
            <person name="Miyauchi S."/>
            <person name="Viragh M."/>
            <person name="Kuo A."/>
            <person name="Thoen E."/>
            <person name="Andreopoulos B."/>
            <person name="Lu D."/>
            <person name="Skrede I."/>
            <person name="Drula E."/>
            <person name="Henrissat B."/>
            <person name="Morin E."/>
            <person name="Kohler A."/>
            <person name="Barry K."/>
            <person name="LaButti K."/>
            <person name="Morin E."/>
            <person name="Salamov A."/>
            <person name="Lipzen A."/>
            <person name="Mereny Z."/>
            <person name="Hegedus B."/>
            <person name="Baldrian P."/>
            <person name="Stursova M."/>
            <person name="Weitz H."/>
            <person name="Taylor A."/>
            <person name="Grigoriev I.V."/>
            <person name="Nagy L.G."/>
            <person name="Martin F."/>
            <person name="Kauserud H."/>
        </authorList>
    </citation>
    <scope>NUCLEOTIDE SEQUENCE</scope>
    <source>
        <strain evidence="6">CBHHK200</strain>
    </source>
</reference>
<organism evidence="6 7">
    <name type="scientific">Mycena alexandri</name>
    <dbReference type="NCBI Taxonomy" id="1745969"/>
    <lineage>
        <taxon>Eukaryota</taxon>
        <taxon>Fungi</taxon>
        <taxon>Dikarya</taxon>
        <taxon>Basidiomycota</taxon>
        <taxon>Agaricomycotina</taxon>
        <taxon>Agaricomycetes</taxon>
        <taxon>Agaricomycetidae</taxon>
        <taxon>Agaricales</taxon>
        <taxon>Marasmiineae</taxon>
        <taxon>Mycenaceae</taxon>
        <taxon>Mycena</taxon>
    </lineage>
</organism>
<dbReference type="InterPro" id="IPR051610">
    <property type="entry name" value="GPI/OXD"/>
</dbReference>
<evidence type="ECO:0000259" key="5">
    <source>
        <dbReference type="SMART" id="SM00835"/>
    </source>
</evidence>
<keyword evidence="7" id="KW-1185">Reference proteome</keyword>
<keyword evidence="3" id="KW-0464">Manganese</keyword>
<dbReference type="CDD" id="cd20304">
    <property type="entry name" value="cupin_OxDC_N"/>
    <property type="match status" value="1"/>
</dbReference>
<gene>
    <name evidence="6" type="ORF">C8F04DRAFT_667505</name>
</gene>
<feature type="binding site" evidence="3">
    <location>
        <position position="378"/>
    </location>
    <ligand>
        <name>Mn(2+)</name>
        <dbReference type="ChEBI" id="CHEBI:29035"/>
        <label>2</label>
    </ligand>
</feature>
<protein>
    <submittedName>
        <fullName evidence="6">Oxalate decarboxylase</fullName>
    </submittedName>
</protein>
<feature type="binding site" evidence="3">
    <location>
        <position position="241"/>
    </location>
    <ligand>
        <name>Mn(2+)</name>
        <dbReference type="ChEBI" id="CHEBI:29035"/>
        <label>1</label>
    </ligand>
</feature>
<evidence type="ECO:0000256" key="4">
    <source>
        <dbReference type="SAM" id="MobiDB-lite"/>
    </source>
</evidence>
<feature type="domain" description="Cupin type-1" evidence="5">
    <location>
        <begin position="331"/>
        <end position="472"/>
    </location>
</feature>
<dbReference type="EMBL" id="JARJCM010000076">
    <property type="protein sequence ID" value="KAJ7032068.1"/>
    <property type="molecule type" value="Genomic_DNA"/>
</dbReference>
<feature type="compositionally biased region" description="Low complexity" evidence="4">
    <location>
        <begin position="64"/>
        <end position="82"/>
    </location>
</feature>
<accession>A0AAD6SQH5</accession>
<dbReference type="Proteomes" id="UP001218188">
    <property type="component" value="Unassembled WGS sequence"/>
</dbReference>
<comment type="cofactor">
    <cofactor evidence="3">
        <name>Mn(2+)</name>
        <dbReference type="ChEBI" id="CHEBI:29035"/>
    </cofactor>
    <text evidence="3">Binds 2 manganese ions per subunit.</text>
</comment>
<feature type="binding site" evidence="3">
    <location>
        <position position="383"/>
    </location>
    <ligand>
        <name>Mn(2+)</name>
        <dbReference type="ChEBI" id="CHEBI:29035"/>
        <label>2</label>
    </ligand>
</feature>
<dbReference type="AlphaFoldDB" id="A0AAD6SQH5"/>
<feature type="binding site" evidence="3">
    <location>
        <position position="422"/>
    </location>
    <ligand>
        <name>Mn(2+)</name>
        <dbReference type="ChEBI" id="CHEBI:29035"/>
        <label>2</label>
    </ligand>
</feature>
<feature type="binding site" evidence="3">
    <location>
        <position position="376"/>
    </location>
    <ligand>
        <name>Mn(2+)</name>
        <dbReference type="ChEBI" id="CHEBI:29035"/>
        <label>2</label>
    </ligand>
</feature>
<dbReference type="GO" id="GO:0033609">
    <property type="term" value="P:oxalate metabolic process"/>
    <property type="evidence" value="ECO:0007669"/>
    <property type="project" value="InterPro"/>
</dbReference>
<sequence length="483" mass="50952">MVILRLGVPSESPSDNLRSMLPLMLNPISCLFALYLATFASSAPAASAPGGSGVSLASTLPSSIASAPPSSDSVPVASPTSSGAEPTATVPFAGTDPNLPLWGLDSGDPAPVRGSLGAPILGPSNLPLEQENPDLFAPPTTDAGSLSNAKWPFSLSHNRLQTGGWARQENIGVMPIATSLASVNMRLEPGAIRELHWHKTSEWAYVLSGSTQITAVDAEGRNFLATVGPGDLWFFPPGIPHSLQATNDSADGSEFILVFDDGAFSEDSTFLLTDWLAHVPAEVIQKNFQANPDAFSHIPAQELYIFPSTPPPSDAVALESPQGGIPNSFSYALSKVNATQLPGGSVKIVDSSTFTVSTTIAAAEVTVNPGAIRELHWHPTMDEWSFFIEGEGRVTIFASQGNARTFNYQAGDIGFVPTAMGHYVENTGNTTLRYLEIFNAAQFQDISLNQWLALTPPDLVKAHLQLSDATIASLSKTKASVVG</sequence>
<feature type="region of interest" description="Disordered" evidence="4">
    <location>
        <begin position="64"/>
        <end position="92"/>
    </location>
</feature>
<dbReference type="SMART" id="SM00835">
    <property type="entry name" value="Cupin_1"/>
    <property type="match status" value="2"/>
</dbReference>